<dbReference type="Proteomes" id="UP000306145">
    <property type="component" value="Unassembled WGS sequence"/>
</dbReference>
<feature type="transmembrane region" description="Helical" evidence="2">
    <location>
        <begin position="43"/>
        <end position="64"/>
    </location>
</feature>
<evidence type="ECO:0000256" key="1">
    <source>
        <dbReference type="SAM" id="MobiDB-lite"/>
    </source>
</evidence>
<evidence type="ECO:0000256" key="2">
    <source>
        <dbReference type="SAM" id="Phobius"/>
    </source>
</evidence>
<accession>A0A5C4QKZ8</accession>
<dbReference type="Pfam" id="PF14325">
    <property type="entry name" value="DUF4383"/>
    <property type="match status" value="1"/>
</dbReference>
<feature type="region of interest" description="Disordered" evidence="1">
    <location>
        <begin position="1"/>
        <end position="37"/>
    </location>
</feature>
<keyword evidence="2" id="KW-0812">Transmembrane</keyword>
<keyword evidence="2" id="KW-0472">Membrane</keyword>
<reference evidence="3 4" key="1">
    <citation type="submission" date="2019-06" db="EMBL/GenBank/DDBJ databases">
        <title>Micromonospora ordensis sp. nov., isolated from deep marine sediment.</title>
        <authorList>
            <person name="Veyisoglu A."/>
            <person name="Carro L."/>
            <person name="Klenk H.-P."/>
            <person name="Sahin N."/>
        </authorList>
    </citation>
    <scope>NUCLEOTIDE SEQUENCE [LARGE SCALE GENOMIC DNA]</scope>
    <source>
        <strain evidence="3 4">S2509</strain>
    </source>
</reference>
<evidence type="ECO:0000313" key="4">
    <source>
        <dbReference type="Proteomes" id="UP000306145"/>
    </source>
</evidence>
<protein>
    <submittedName>
        <fullName evidence="3">DUF4383 domain-containing protein</fullName>
    </submittedName>
</protein>
<dbReference type="AlphaFoldDB" id="A0A5C4QKZ8"/>
<dbReference type="OrthoDB" id="572373at2"/>
<comment type="caution">
    <text evidence="3">The sequence shown here is derived from an EMBL/GenBank/DDBJ whole genome shotgun (WGS) entry which is preliminary data.</text>
</comment>
<proteinExistence type="predicted"/>
<feature type="transmembrane region" description="Helical" evidence="2">
    <location>
        <begin position="154"/>
        <end position="171"/>
    </location>
</feature>
<dbReference type="EMBL" id="VDFY01000166">
    <property type="protein sequence ID" value="TNH27745.1"/>
    <property type="molecule type" value="Genomic_DNA"/>
</dbReference>
<organism evidence="3 4">
    <name type="scientific">Micromonospora orduensis</name>
    <dbReference type="NCBI Taxonomy" id="1420891"/>
    <lineage>
        <taxon>Bacteria</taxon>
        <taxon>Bacillati</taxon>
        <taxon>Actinomycetota</taxon>
        <taxon>Actinomycetes</taxon>
        <taxon>Micromonosporales</taxon>
        <taxon>Micromonosporaceae</taxon>
        <taxon>Micromonospora</taxon>
    </lineage>
</organism>
<sequence length="187" mass="19170">MEDRDVAATDGGIRGASRSTKGAAVARDARGGRRSGPRPRVQVAALAVAGAFLLIGVLGFIPGITTDYGELAFAGHHSEARLLGLFQVSILHNAVHLLFGLAGLVLARTIAGARLFLAGGGAIYLALWLYGLAIEAVDAEGGANILPVNSADNWLHLALGFGMLALGLLLSNQVGTGGRLDTPADRP</sequence>
<evidence type="ECO:0000313" key="3">
    <source>
        <dbReference type="EMBL" id="TNH27745.1"/>
    </source>
</evidence>
<gene>
    <name evidence="3" type="ORF">FHG89_17380</name>
</gene>
<feature type="transmembrane region" description="Helical" evidence="2">
    <location>
        <begin position="84"/>
        <end position="107"/>
    </location>
</feature>
<feature type="transmembrane region" description="Helical" evidence="2">
    <location>
        <begin position="114"/>
        <end position="134"/>
    </location>
</feature>
<name>A0A5C4QKZ8_9ACTN</name>
<keyword evidence="2" id="KW-1133">Transmembrane helix</keyword>
<keyword evidence="4" id="KW-1185">Reference proteome</keyword>